<sequence length="43" mass="4414">MPQSCSSSLTGLTDAAMKRVVTAAQVAHAPVIIGVDPAYSRRG</sequence>
<reference evidence="1 2" key="1">
    <citation type="submission" date="2019-03" db="EMBL/GenBank/DDBJ databases">
        <authorList>
            <consortium name="Pathogen Informatics"/>
        </authorList>
    </citation>
    <scope>NUCLEOTIDE SEQUENCE [LARGE SCALE GENOMIC DNA]</scope>
    <source>
        <strain evidence="1 2">NCTC12993</strain>
    </source>
</reference>
<name>A0A485B630_KLUCR</name>
<proteinExistence type="predicted"/>
<dbReference type="EMBL" id="CAADJD010000018">
    <property type="protein sequence ID" value="VFS64129.1"/>
    <property type="molecule type" value="Genomic_DNA"/>
</dbReference>
<organism evidence="1 2">
    <name type="scientific">Kluyvera cryocrescens</name>
    <name type="common">Kluyvera citrophila</name>
    <dbReference type="NCBI Taxonomy" id="580"/>
    <lineage>
        <taxon>Bacteria</taxon>
        <taxon>Pseudomonadati</taxon>
        <taxon>Pseudomonadota</taxon>
        <taxon>Gammaproteobacteria</taxon>
        <taxon>Enterobacterales</taxon>
        <taxon>Enterobacteriaceae</taxon>
        <taxon>Kluyvera</taxon>
    </lineage>
</organism>
<dbReference type="Proteomes" id="UP000401081">
    <property type="component" value="Unassembled WGS sequence"/>
</dbReference>
<accession>A0A485B630</accession>
<evidence type="ECO:0000313" key="2">
    <source>
        <dbReference type="Proteomes" id="UP000401081"/>
    </source>
</evidence>
<gene>
    <name evidence="1" type="ORF">NCTC12993_03097</name>
</gene>
<protein>
    <submittedName>
        <fullName evidence="1">Uncharacterized protein</fullName>
    </submittedName>
</protein>
<dbReference type="AlphaFoldDB" id="A0A485B630"/>
<keyword evidence="2" id="KW-1185">Reference proteome</keyword>
<evidence type="ECO:0000313" key="1">
    <source>
        <dbReference type="EMBL" id="VFS64129.1"/>
    </source>
</evidence>